<proteinExistence type="predicted"/>
<organism evidence="2 3">
    <name type="scientific">Heligmosomoides polygyrus</name>
    <name type="common">Parasitic roundworm</name>
    <dbReference type="NCBI Taxonomy" id="6339"/>
    <lineage>
        <taxon>Eukaryota</taxon>
        <taxon>Metazoa</taxon>
        <taxon>Ecdysozoa</taxon>
        <taxon>Nematoda</taxon>
        <taxon>Chromadorea</taxon>
        <taxon>Rhabditida</taxon>
        <taxon>Rhabditina</taxon>
        <taxon>Rhabditomorpha</taxon>
        <taxon>Strongyloidea</taxon>
        <taxon>Heligmosomidae</taxon>
        <taxon>Heligmosomoides</taxon>
    </lineage>
</organism>
<protein>
    <submittedName>
        <fullName evidence="3">NAC domain-containing protein</fullName>
    </submittedName>
</protein>
<reference evidence="1 2" key="1">
    <citation type="submission" date="2018-11" db="EMBL/GenBank/DDBJ databases">
        <authorList>
            <consortium name="Pathogen Informatics"/>
        </authorList>
    </citation>
    <scope>NUCLEOTIDE SEQUENCE [LARGE SCALE GENOMIC DNA]</scope>
</reference>
<reference evidence="3" key="2">
    <citation type="submission" date="2019-09" db="UniProtKB">
        <authorList>
            <consortium name="WormBaseParasite"/>
        </authorList>
    </citation>
    <scope>IDENTIFICATION</scope>
</reference>
<accession>A0A3P7WPQ2</accession>
<keyword evidence="2" id="KW-1185">Reference proteome</keyword>
<evidence type="ECO:0000313" key="2">
    <source>
        <dbReference type="Proteomes" id="UP000050761"/>
    </source>
</evidence>
<evidence type="ECO:0000313" key="1">
    <source>
        <dbReference type="EMBL" id="VDO63031.1"/>
    </source>
</evidence>
<dbReference type="EMBL" id="UZAH01025393">
    <property type="protein sequence ID" value="VDO63031.1"/>
    <property type="molecule type" value="Genomic_DNA"/>
</dbReference>
<accession>A0A183FEX4</accession>
<sequence>MRTKPKRRKEQATLDVLLCPQILLDYGHAAHVIKSCLGFTATPFPDVYSIVSQVDSSPPGKTNFLPLPLEVQLNKSTSFTGPPAAPSSSHANDDFIEAPVFFYDMDYDLKDLNTALKGAEFLQDSGYQSVLERSAHPFSSSIVDDILSEGSDAANDEDWGEWRF</sequence>
<gene>
    <name evidence="1" type="ORF">HPBE_LOCUS4982</name>
</gene>
<evidence type="ECO:0000313" key="3">
    <source>
        <dbReference type="WBParaSite" id="HPBE_0000498101-mRNA-1"/>
    </source>
</evidence>
<dbReference type="Proteomes" id="UP000050761">
    <property type="component" value="Unassembled WGS sequence"/>
</dbReference>
<dbReference type="OrthoDB" id="5803785at2759"/>
<name>A0A183FEX4_HELPZ</name>
<dbReference type="WBParaSite" id="HPBE_0000498101-mRNA-1">
    <property type="protein sequence ID" value="HPBE_0000498101-mRNA-1"/>
    <property type="gene ID" value="HPBE_0000498101"/>
</dbReference>
<dbReference type="AlphaFoldDB" id="A0A183FEX4"/>